<dbReference type="EMBL" id="NMVR01000014">
    <property type="protein sequence ID" value="PJG39928.1"/>
    <property type="molecule type" value="Genomic_DNA"/>
</dbReference>
<accession>A0AAP8KPU0</accession>
<name>A0AAP8KPU0_9ENTR</name>
<evidence type="ECO:0000256" key="1">
    <source>
        <dbReference type="ARBA" id="ARBA00004328"/>
    </source>
</evidence>
<keyword evidence="2" id="KW-0175">Coiled coil</keyword>
<feature type="domain" description="Phage capsid-like C-terminal" evidence="3">
    <location>
        <begin position="102"/>
        <end position="147"/>
    </location>
</feature>
<feature type="coiled-coil region" evidence="2">
    <location>
        <begin position="4"/>
        <end position="67"/>
    </location>
</feature>
<evidence type="ECO:0000313" key="5">
    <source>
        <dbReference type="Proteomes" id="UP000231328"/>
    </source>
</evidence>
<reference evidence="4 5" key="1">
    <citation type="submission" date="2017-07" db="EMBL/GenBank/DDBJ databases">
        <title>Draft genome sequence of Enterobacter cloacae ST128, a clinical strain coproducing KPC-2 and NDM-1 carbapenemases.</title>
        <authorList>
            <person name="Li X."/>
        </authorList>
    </citation>
    <scope>NUCLEOTIDE SEQUENCE [LARGE SCALE GENOMIC DNA]</scope>
    <source>
        <strain evidence="4 5">HBY</strain>
    </source>
</reference>
<dbReference type="Pfam" id="PF05065">
    <property type="entry name" value="Phage_capsid"/>
    <property type="match status" value="1"/>
</dbReference>
<comment type="caution">
    <text evidence="4">The sequence shown here is derived from an EMBL/GenBank/DDBJ whole genome shotgun (WGS) entry which is preliminary data.</text>
</comment>
<comment type="subcellular location">
    <subcellularLocation>
        <location evidence="1">Virion</location>
    </subcellularLocation>
</comment>
<evidence type="ECO:0000313" key="4">
    <source>
        <dbReference type="EMBL" id="PJG39928.1"/>
    </source>
</evidence>
<dbReference type="InterPro" id="IPR024455">
    <property type="entry name" value="Phage_capsid"/>
</dbReference>
<sequence>MKKLLELRQQKAALKTQMRSMLDKADTEKRSLNEEEGKKFDELRAQADALEVEITRLEAVADDQRNLPGTSVEGEPVSNDELRHYIMTGDTRSLSTLVQADGGYTVIPELDKEIMRQLQDDSVMRSIATVKTTKTNEYQKLVSVGGTTVNRGT</sequence>
<evidence type="ECO:0000259" key="3">
    <source>
        <dbReference type="Pfam" id="PF05065"/>
    </source>
</evidence>
<feature type="non-terminal residue" evidence="4">
    <location>
        <position position="153"/>
    </location>
</feature>
<dbReference type="InterPro" id="IPR054612">
    <property type="entry name" value="Phage_capsid-like_C"/>
</dbReference>
<evidence type="ECO:0000256" key="2">
    <source>
        <dbReference type="SAM" id="Coils"/>
    </source>
</evidence>
<organism evidence="4 5">
    <name type="scientific">Enterobacter hormaechei</name>
    <dbReference type="NCBI Taxonomy" id="158836"/>
    <lineage>
        <taxon>Bacteria</taxon>
        <taxon>Pseudomonadati</taxon>
        <taxon>Pseudomonadota</taxon>
        <taxon>Gammaproteobacteria</taxon>
        <taxon>Enterobacterales</taxon>
        <taxon>Enterobacteriaceae</taxon>
        <taxon>Enterobacter</taxon>
        <taxon>Enterobacter cloacae complex</taxon>
    </lineage>
</organism>
<protein>
    <submittedName>
        <fullName evidence="4">Phage major capsid protein</fullName>
    </submittedName>
</protein>
<proteinExistence type="predicted"/>
<dbReference type="Proteomes" id="UP000231328">
    <property type="component" value="Unassembled WGS sequence"/>
</dbReference>
<dbReference type="RefSeq" id="WP_100229744.1">
    <property type="nucleotide sequence ID" value="NZ_NMVR01000014.1"/>
</dbReference>
<dbReference type="NCBIfam" id="TIGR01554">
    <property type="entry name" value="major_cap_HK97"/>
    <property type="match status" value="1"/>
</dbReference>
<dbReference type="SUPFAM" id="SSF56563">
    <property type="entry name" value="Major capsid protein gp5"/>
    <property type="match status" value="1"/>
</dbReference>
<gene>
    <name evidence="4" type="ORF">CGZ54_10855</name>
</gene>
<dbReference type="AlphaFoldDB" id="A0AAP8KPU0"/>